<evidence type="ECO:0000259" key="10">
    <source>
        <dbReference type="Pfam" id="PF00808"/>
    </source>
</evidence>
<evidence type="ECO:0000256" key="3">
    <source>
        <dbReference type="ARBA" id="ARBA00023125"/>
    </source>
</evidence>
<proteinExistence type="inferred from homology"/>
<reference evidence="11" key="1">
    <citation type="journal article" date="2016" name="Nat. Genet.">
        <title>A high-quality carrot genome assembly provides new insights into carotenoid accumulation and asterid genome evolution.</title>
        <authorList>
            <person name="Iorizzo M."/>
            <person name="Ellison S."/>
            <person name="Senalik D."/>
            <person name="Zeng P."/>
            <person name="Satapoomin P."/>
            <person name="Huang J."/>
            <person name="Bowman M."/>
            <person name="Iovene M."/>
            <person name="Sanseverino W."/>
            <person name="Cavagnaro P."/>
            <person name="Yildiz M."/>
            <person name="Macko-Podgorni A."/>
            <person name="Moranska E."/>
            <person name="Grzebelus E."/>
            <person name="Grzebelus D."/>
            <person name="Ashrafi H."/>
            <person name="Zheng Z."/>
            <person name="Cheng S."/>
            <person name="Spooner D."/>
            <person name="Van Deynze A."/>
            <person name="Simon P."/>
        </authorList>
    </citation>
    <scope>NUCLEOTIDE SEQUENCE</scope>
    <source>
        <tissue evidence="11">Leaf</tissue>
    </source>
</reference>
<dbReference type="EMBL" id="CP093344">
    <property type="protein sequence ID" value="WOG89220.1"/>
    <property type="molecule type" value="Genomic_DNA"/>
</dbReference>
<dbReference type="InterPro" id="IPR003958">
    <property type="entry name" value="CBFA_NFYB_domain"/>
</dbReference>
<keyword evidence="3" id="KW-0238">DNA-binding</keyword>
<evidence type="ECO:0000313" key="12">
    <source>
        <dbReference type="Proteomes" id="UP000077755"/>
    </source>
</evidence>
<dbReference type="PANTHER" id="PTHR10252">
    <property type="entry name" value="HISTONE-LIKE TRANSCRIPTION FACTOR CCAAT-RELATED"/>
    <property type="match status" value="1"/>
</dbReference>
<dbReference type="Gene3D" id="1.10.20.10">
    <property type="entry name" value="Histone, subunit A"/>
    <property type="match status" value="1"/>
</dbReference>
<comment type="function">
    <text evidence="8">Stimulates the transcription of various genes by recognizing and binding to a CCAAT motif in promoters.</text>
</comment>
<keyword evidence="2" id="KW-0805">Transcription regulation</keyword>
<gene>
    <name evidence="11" type="ORF">DCAR_0208457</name>
</gene>
<dbReference type="Proteomes" id="UP000077755">
    <property type="component" value="Chromosome 2"/>
</dbReference>
<protein>
    <recommendedName>
        <fullName evidence="10">Transcription factor CBF/NF-Y/archaeal histone domain-containing protein</fullName>
    </recommendedName>
</protein>
<comment type="subunit">
    <text evidence="6">Heterotrimeric transcription factor composed of three components, NF-YA, NF-YB and NF-YC. NF-YB and NF-YC must interact and dimerize for NF-YA association and DNA binding.</text>
</comment>
<feature type="region of interest" description="Disordered" evidence="9">
    <location>
        <begin position="133"/>
        <end position="171"/>
    </location>
</feature>
<dbReference type="GO" id="GO:0003677">
    <property type="term" value="F:DNA binding"/>
    <property type="evidence" value="ECO:0007669"/>
    <property type="project" value="UniProtKB-KW"/>
</dbReference>
<sequence>MASNNPPTPPQQVNEVNTIAQQQKYQLDHYWNKQRQQMDVTDHDFKKHEFPLSRIKKIMKFDQDVEMVATEAPVLLAKACEFFIQELTIKSWPPAEHSGRRTLRKNDIVEAINGTDSYKFLFDYRHDGPAAGGSSSMFSSHADPEPVASSSSVPPPVQTWIRNGHDENEMN</sequence>
<feature type="domain" description="Transcription factor CBF/NF-Y/archaeal histone" evidence="10">
    <location>
        <begin position="49"/>
        <end position="112"/>
    </location>
</feature>
<dbReference type="InterPro" id="IPR050568">
    <property type="entry name" value="Transcr_DNA_Rep_Reg"/>
</dbReference>
<dbReference type="GO" id="GO:0046982">
    <property type="term" value="F:protein heterodimerization activity"/>
    <property type="evidence" value="ECO:0007669"/>
    <property type="project" value="InterPro"/>
</dbReference>
<evidence type="ECO:0000313" key="11">
    <source>
        <dbReference type="EMBL" id="WOG89220.1"/>
    </source>
</evidence>
<comment type="subcellular location">
    <subcellularLocation>
        <location evidence="1">Nucleus</location>
    </subcellularLocation>
</comment>
<reference evidence="11" key="2">
    <citation type="submission" date="2022-03" db="EMBL/GenBank/DDBJ databases">
        <title>Draft title - Genomic analysis of global carrot germplasm unveils the trajectory of domestication and the origin of high carotenoid orange carrot.</title>
        <authorList>
            <person name="Iorizzo M."/>
            <person name="Ellison S."/>
            <person name="Senalik D."/>
            <person name="Macko-Podgorni A."/>
            <person name="Grzebelus D."/>
            <person name="Bostan H."/>
            <person name="Rolling W."/>
            <person name="Curaba J."/>
            <person name="Simon P."/>
        </authorList>
    </citation>
    <scope>NUCLEOTIDE SEQUENCE</scope>
    <source>
        <tissue evidence="11">Leaf</tissue>
    </source>
</reference>
<comment type="similarity">
    <text evidence="7">Belongs to the NFYC/HAP5 subunit family.</text>
</comment>
<evidence type="ECO:0000256" key="1">
    <source>
        <dbReference type="ARBA" id="ARBA00004123"/>
    </source>
</evidence>
<dbReference type="AlphaFoldDB" id="A0AAF1AR47"/>
<keyword evidence="12" id="KW-1185">Reference proteome</keyword>
<organism evidence="11 12">
    <name type="scientific">Daucus carota subsp. sativus</name>
    <name type="common">Carrot</name>
    <dbReference type="NCBI Taxonomy" id="79200"/>
    <lineage>
        <taxon>Eukaryota</taxon>
        <taxon>Viridiplantae</taxon>
        <taxon>Streptophyta</taxon>
        <taxon>Embryophyta</taxon>
        <taxon>Tracheophyta</taxon>
        <taxon>Spermatophyta</taxon>
        <taxon>Magnoliopsida</taxon>
        <taxon>eudicotyledons</taxon>
        <taxon>Gunneridae</taxon>
        <taxon>Pentapetalae</taxon>
        <taxon>asterids</taxon>
        <taxon>campanulids</taxon>
        <taxon>Apiales</taxon>
        <taxon>Apiaceae</taxon>
        <taxon>Apioideae</taxon>
        <taxon>Scandiceae</taxon>
        <taxon>Daucinae</taxon>
        <taxon>Daucus</taxon>
        <taxon>Daucus sect. Daucus</taxon>
    </lineage>
</organism>
<evidence type="ECO:0000256" key="5">
    <source>
        <dbReference type="ARBA" id="ARBA00023242"/>
    </source>
</evidence>
<keyword evidence="4" id="KW-0804">Transcription</keyword>
<dbReference type="FunFam" id="1.10.20.10:FF:000062">
    <property type="entry name" value="Nuclear transcription factor Y subunit C"/>
    <property type="match status" value="1"/>
</dbReference>
<keyword evidence="5" id="KW-0539">Nucleus</keyword>
<accession>A0AAF1AR47</accession>
<dbReference type="GO" id="GO:0005634">
    <property type="term" value="C:nucleus"/>
    <property type="evidence" value="ECO:0007669"/>
    <property type="project" value="UniProtKB-SubCell"/>
</dbReference>
<evidence type="ECO:0000256" key="2">
    <source>
        <dbReference type="ARBA" id="ARBA00023015"/>
    </source>
</evidence>
<name>A0AAF1AR47_DAUCS</name>
<evidence type="ECO:0000256" key="7">
    <source>
        <dbReference type="ARBA" id="ARBA00038129"/>
    </source>
</evidence>
<dbReference type="Pfam" id="PF00808">
    <property type="entry name" value="CBFD_NFYB_HMF"/>
    <property type="match status" value="1"/>
</dbReference>
<dbReference type="SUPFAM" id="SSF47113">
    <property type="entry name" value="Histone-fold"/>
    <property type="match status" value="1"/>
</dbReference>
<evidence type="ECO:0000256" key="6">
    <source>
        <dbReference type="ARBA" id="ARBA00025911"/>
    </source>
</evidence>
<dbReference type="InterPro" id="IPR009072">
    <property type="entry name" value="Histone-fold"/>
</dbReference>
<evidence type="ECO:0000256" key="8">
    <source>
        <dbReference type="ARBA" id="ARBA00059992"/>
    </source>
</evidence>
<dbReference type="CDD" id="cd22908">
    <property type="entry name" value="HFD_NFYC-like"/>
    <property type="match status" value="1"/>
</dbReference>
<evidence type="ECO:0000256" key="9">
    <source>
        <dbReference type="SAM" id="MobiDB-lite"/>
    </source>
</evidence>
<evidence type="ECO:0000256" key="4">
    <source>
        <dbReference type="ARBA" id="ARBA00023163"/>
    </source>
</evidence>